<evidence type="ECO:0000313" key="1">
    <source>
        <dbReference type="EMBL" id="MBX35864.1"/>
    </source>
</evidence>
<sequence>MEELIDLVKIILAAMELDDGRVADDTRATAMPFHFLDCPMRLINSIGFAPAMNKNVKCASIGRNV</sequence>
<reference evidence="1" key="1">
    <citation type="submission" date="2018-02" db="EMBL/GenBank/DDBJ databases">
        <title>Rhizophora mucronata_Transcriptome.</title>
        <authorList>
            <person name="Meera S.P."/>
            <person name="Sreeshan A."/>
            <person name="Augustine A."/>
        </authorList>
    </citation>
    <scope>NUCLEOTIDE SEQUENCE</scope>
    <source>
        <tissue evidence="1">Leaf</tissue>
    </source>
</reference>
<protein>
    <submittedName>
        <fullName evidence="1">Uncharacterized protein</fullName>
    </submittedName>
</protein>
<name>A0A2P2N098_RHIMU</name>
<proteinExistence type="predicted"/>
<accession>A0A2P2N098</accession>
<dbReference type="AlphaFoldDB" id="A0A2P2N098"/>
<organism evidence="1">
    <name type="scientific">Rhizophora mucronata</name>
    <name type="common">Asiatic mangrove</name>
    <dbReference type="NCBI Taxonomy" id="61149"/>
    <lineage>
        <taxon>Eukaryota</taxon>
        <taxon>Viridiplantae</taxon>
        <taxon>Streptophyta</taxon>
        <taxon>Embryophyta</taxon>
        <taxon>Tracheophyta</taxon>
        <taxon>Spermatophyta</taxon>
        <taxon>Magnoliopsida</taxon>
        <taxon>eudicotyledons</taxon>
        <taxon>Gunneridae</taxon>
        <taxon>Pentapetalae</taxon>
        <taxon>rosids</taxon>
        <taxon>fabids</taxon>
        <taxon>Malpighiales</taxon>
        <taxon>Rhizophoraceae</taxon>
        <taxon>Rhizophora</taxon>
    </lineage>
</organism>
<dbReference type="EMBL" id="GGEC01055380">
    <property type="protein sequence ID" value="MBX35864.1"/>
    <property type="molecule type" value="Transcribed_RNA"/>
</dbReference>